<keyword evidence="2" id="KW-1185">Reference proteome</keyword>
<accession>A0A6A6NUF4</accession>
<dbReference type="AlphaFoldDB" id="A0A6A6NUF4"/>
<dbReference type="Proteomes" id="UP000799766">
    <property type="component" value="Unassembled WGS sequence"/>
</dbReference>
<sequence>MPGWTSPEVRYIKRISHAHQELSCPSQATRSTLYNRSSTTVGPLARFSFLYARLVSVTSSFLSAIVVPSCRWQSFCVSETLLIRRVLARRRRVAESFHKAPLAPLSRHAIPLSTCSPLFIAEPLKSQCGFYRHAAPRSVPWHEPVIGFRGRRSGSPQFPSARHYLTTYAVSRLIFWGAIFSPPYENFTK</sequence>
<organism evidence="1 2">
    <name type="scientific">Lineolata rhizophorae</name>
    <dbReference type="NCBI Taxonomy" id="578093"/>
    <lineage>
        <taxon>Eukaryota</taxon>
        <taxon>Fungi</taxon>
        <taxon>Dikarya</taxon>
        <taxon>Ascomycota</taxon>
        <taxon>Pezizomycotina</taxon>
        <taxon>Dothideomycetes</taxon>
        <taxon>Dothideomycetes incertae sedis</taxon>
        <taxon>Lineolatales</taxon>
        <taxon>Lineolataceae</taxon>
        <taxon>Lineolata</taxon>
    </lineage>
</organism>
<evidence type="ECO:0000313" key="1">
    <source>
        <dbReference type="EMBL" id="KAF2454903.1"/>
    </source>
</evidence>
<proteinExistence type="predicted"/>
<reference evidence="1" key="1">
    <citation type="journal article" date="2020" name="Stud. Mycol.">
        <title>101 Dothideomycetes genomes: a test case for predicting lifestyles and emergence of pathogens.</title>
        <authorList>
            <person name="Haridas S."/>
            <person name="Albert R."/>
            <person name="Binder M."/>
            <person name="Bloem J."/>
            <person name="Labutti K."/>
            <person name="Salamov A."/>
            <person name="Andreopoulos B."/>
            <person name="Baker S."/>
            <person name="Barry K."/>
            <person name="Bills G."/>
            <person name="Bluhm B."/>
            <person name="Cannon C."/>
            <person name="Castanera R."/>
            <person name="Culley D."/>
            <person name="Daum C."/>
            <person name="Ezra D."/>
            <person name="Gonzalez J."/>
            <person name="Henrissat B."/>
            <person name="Kuo A."/>
            <person name="Liang C."/>
            <person name="Lipzen A."/>
            <person name="Lutzoni F."/>
            <person name="Magnuson J."/>
            <person name="Mondo S."/>
            <person name="Nolan M."/>
            <person name="Ohm R."/>
            <person name="Pangilinan J."/>
            <person name="Park H.-J."/>
            <person name="Ramirez L."/>
            <person name="Alfaro M."/>
            <person name="Sun H."/>
            <person name="Tritt A."/>
            <person name="Yoshinaga Y."/>
            <person name="Zwiers L.-H."/>
            <person name="Turgeon B."/>
            <person name="Goodwin S."/>
            <person name="Spatafora J."/>
            <person name="Crous P."/>
            <person name="Grigoriev I."/>
        </authorList>
    </citation>
    <scope>NUCLEOTIDE SEQUENCE</scope>
    <source>
        <strain evidence="1">ATCC 16933</strain>
    </source>
</reference>
<protein>
    <submittedName>
        <fullName evidence="1">Uncharacterized protein</fullName>
    </submittedName>
</protein>
<dbReference type="EMBL" id="MU001689">
    <property type="protein sequence ID" value="KAF2454903.1"/>
    <property type="molecule type" value="Genomic_DNA"/>
</dbReference>
<name>A0A6A6NUF4_9PEZI</name>
<gene>
    <name evidence="1" type="ORF">BDY21DRAFT_96654</name>
</gene>
<evidence type="ECO:0000313" key="2">
    <source>
        <dbReference type="Proteomes" id="UP000799766"/>
    </source>
</evidence>